<protein>
    <submittedName>
        <fullName evidence="2">Putative membrane protein</fullName>
    </submittedName>
</protein>
<name>A0A4Q7W0H5_9BURK</name>
<gene>
    <name evidence="2" type="ORF">EV670_0628</name>
</gene>
<dbReference type="InterPro" id="IPR006747">
    <property type="entry name" value="DUF599"/>
</dbReference>
<keyword evidence="3" id="KW-1185">Reference proteome</keyword>
<dbReference type="Pfam" id="PF04654">
    <property type="entry name" value="DUF599"/>
    <property type="match status" value="1"/>
</dbReference>
<evidence type="ECO:0000313" key="3">
    <source>
        <dbReference type="Proteomes" id="UP000293671"/>
    </source>
</evidence>
<dbReference type="PANTHER" id="PTHR31881">
    <property type="match status" value="1"/>
</dbReference>
<evidence type="ECO:0000256" key="1">
    <source>
        <dbReference type="SAM" id="Phobius"/>
    </source>
</evidence>
<feature type="transmembrane region" description="Helical" evidence="1">
    <location>
        <begin position="118"/>
        <end position="136"/>
    </location>
</feature>
<sequence>MEYVTPIVRVFPWADWAALAWFFIAWIGYARFAHRAAATQPSLLGTMQRVRRDWMLQATYRDVRMLDGSVLQNLSTSPSFFASTTILIIGGLLAVLGTTDKATELVREIPFVARTTSLIFDLKLVLMLAIFTYAFFRFTWSMRQYTFGAQLVASVPEARQIEALGEAGAAVREAFADRAARMIGLAAETFNDGLRAYYLSFAAIGWFFAPLVFVVATAAVILILYLREFHSDALTVLRELQ</sequence>
<keyword evidence="1" id="KW-0812">Transmembrane</keyword>
<feature type="transmembrane region" description="Helical" evidence="1">
    <location>
        <begin position="197"/>
        <end position="226"/>
    </location>
</feature>
<evidence type="ECO:0000313" key="2">
    <source>
        <dbReference type="EMBL" id="RZU02600.1"/>
    </source>
</evidence>
<keyword evidence="1" id="KW-1133">Transmembrane helix</keyword>
<comment type="caution">
    <text evidence="2">The sequence shown here is derived from an EMBL/GenBank/DDBJ whole genome shotgun (WGS) entry which is preliminary data.</text>
</comment>
<dbReference type="AlphaFoldDB" id="A0A4Q7W0H5"/>
<dbReference type="RefSeq" id="WP_130430348.1">
    <property type="nucleotide sequence ID" value="NZ_SHKP01000004.1"/>
</dbReference>
<reference evidence="2 3" key="1">
    <citation type="submission" date="2019-02" db="EMBL/GenBank/DDBJ databases">
        <title>Genomic Encyclopedia of Type Strains, Phase IV (KMG-IV): sequencing the most valuable type-strain genomes for metagenomic binning, comparative biology and taxonomic classification.</title>
        <authorList>
            <person name="Goeker M."/>
        </authorList>
    </citation>
    <scope>NUCLEOTIDE SEQUENCE [LARGE SCALE GENOMIC DNA]</scope>
    <source>
        <strain evidence="2 3">DSM 19570</strain>
    </source>
</reference>
<dbReference type="EMBL" id="SHKP01000004">
    <property type="protein sequence ID" value="RZU02600.1"/>
    <property type="molecule type" value="Genomic_DNA"/>
</dbReference>
<keyword evidence="1" id="KW-0472">Membrane</keyword>
<organism evidence="2 3">
    <name type="scientific">Rivibacter subsaxonicus</name>
    <dbReference type="NCBI Taxonomy" id="457575"/>
    <lineage>
        <taxon>Bacteria</taxon>
        <taxon>Pseudomonadati</taxon>
        <taxon>Pseudomonadota</taxon>
        <taxon>Betaproteobacteria</taxon>
        <taxon>Burkholderiales</taxon>
        <taxon>Rivibacter</taxon>
    </lineage>
</organism>
<dbReference type="PANTHER" id="PTHR31881:SF6">
    <property type="entry name" value="OS09G0494600 PROTEIN"/>
    <property type="match status" value="1"/>
</dbReference>
<feature type="transmembrane region" description="Helical" evidence="1">
    <location>
        <begin position="13"/>
        <end position="32"/>
    </location>
</feature>
<dbReference type="OrthoDB" id="8524743at2"/>
<feature type="transmembrane region" description="Helical" evidence="1">
    <location>
        <begin position="80"/>
        <end position="98"/>
    </location>
</feature>
<proteinExistence type="predicted"/>
<accession>A0A4Q7W0H5</accession>
<dbReference type="Proteomes" id="UP000293671">
    <property type="component" value="Unassembled WGS sequence"/>
</dbReference>